<dbReference type="GO" id="GO:0008104">
    <property type="term" value="P:intracellular protein localization"/>
    <property type="evidence" value="ECO:0007669"/>
    <property type="project" value="TreeGrafter"/>
</dbReference>
<dbReference type="GO" id="GO:0016020">
    <property type="term" value="C:membrane"/>
    <property type="evidence" value="ECO:0007669"/>
    <property type="project" value="TreeGrafter"/>
</dbReference>
<dbReference type="Proteomes" id="UP000280834">
    <property type="component" value="Unassembled WGS sequence"/>
</dbReference>
<reference evidence="2 3" key="2">
    <citation type="submission" date="2018-11" db="EMBL/GenBank/DDBJ databases">
        <authorList>
            <consortium name="Pathogen Informatics"/>
        </authorList>
    </citation>
    <scope>NUCLEOTIDE SEQUENCE [LARGE SCALE GENOMIC DNA]</scope>
</reference>
<dbReference type="GO" id="GO:0036064">
    <property type="term" value="C:ciliary basal body"/>
    <property type="evidence" value="ECO:0007669"/>
    <property type="project" value="TreeGrafter"/>
</dbReference>
<protein>
    <recommendedName>
        <fullName evidence="1">BBS7 platform domain-containing protein</fullName>
    </recommendedName>
</protein>
<proteinExistence type="predicted"/>
<dbReference type="STRING" id="42155.A0A0R3Q9M8"/>
<sequence>MPVNVLKLIGNFSIAEAHHWLNLLVSEIPDRPPLQDSVTYNFSSIFIGTQMQVTYSRGLAIFSSDNISTIAIVRDVLSKEVTKRQVRVDIQYGKHFHLYLFKFLHLINPIQQYFTDRNNNQ</sequence>
<dbReference type="InterPro" id="IPR056333">
    <property type="entry name" value="BBS7_pf_dom"/>
</dbReference>
<evidence type="ECO:0000313" key="3">
    <source>
        <dbReference type="Proteomes" id="UP000280834"/>
    </source>
</evidence>
<dbReference type="AlphaFoldDB" id="A0A0R3Q9M8"/>
<evidence type="ECO:0000259" key="1">
    <source>
        <dbReference type="Pfam" id="PF23361"/>
    </source>
</evidence>
<dbReference type="EMBL" id="UZAG01001923">
    <property type="protein sequence ID" value="VDO12393.1"/>
    <property type="molecule type" value="Genomic_DNA"/>
</dbReference>
<dbReference type="PANTHER" id="PTHR16074">
    <property type="entry name" value="BARDET-BIEDL SYNDROME 7 PROTEIN"/>
    <property type="match status" value="1"/>
</dbReference>
<keyword evidence="3" id="KW-1185">Reference proteome</keyword>
<dbReference type="Pfam" id="PF23361">
    <property type="entry name" value="BBS7_pf"/>
    <property type="match status" value="1"/>
</dbReference>
<dbReference type="WBParaSite" id="BTMF_0000303601-mRNA-1">
    <property type="protein sequence ID" value="BTMF_0000303601-mRNA-1"/>
    <property type="gene ID" value="BTMF_0000303601"/>
</dbReference>
<dbReference type="PANTHER" id="PTHR16074:SF4">
    <property type="entry name" value="BARDET-BIEDL SYNDROME 7 PROTEIN"/>
    <property type="match status" value="1"/>
</dbReference>
<dbReference type="GO" id="GO:0043005">
    <property type="term" value="C:neuron projection"/>
    <property type="evidence" value="ECO:0007669"/>
    <property type="project" value="TreeGrafter"/>
</dbReference>
<dbReference type="GO" id="GO:0005930">
    <property type="term" value="C:axoneme"/>
    <property type="evidence" value="ECO:0007669"/>
    <property type="project" value="TreeGrafter"/>
</dbReference>
<accession>A0A0R3Q9M8</accession>
<dbReference type="GO" id="GO:0034464">
    <property type="term" value="C:BBSome"/>
    <property type="evidence" value="ECO:0007669"/>
    <property type="project" value="TreeGrafter"/>
</dbReference>
<organism evidence="4">
    <name type="scientific">Brugia timori</name>
    <dbReference type="NCBI Taxonomy" id="42155"/>
    <lineage>
        <taxon>Eukaryota</taxon>
        <taxon>Metazoa</taxon>
        <taxon>Ecdysozoa</taxon>
        <taxon>Nematoda</taxon>
        <taxon>Chromadorea</taxon>
        <taxon>Rhabditida</taxon>
        <taxon>Spirurina</taxon>
        <taxon>Spiruromorpha</taxon>
        <taxon>Filarioidea</taxon>
        <taxon>Onchocercidae</taxon>
        <taxon>Brugia</taxon>
    </lineage>
</organism>
<feature type="domain" description="BBS7 platform" evidence="1">
    <location>
        <begin position="2"/>
        <end position="92"/>
    </location>
</feature>
<gene>
    <name evidence="2" type="ORF">BTMF_LOCUS2358</name>
</gene>
<name>A0A0R3Q9M8_9BILA</name>
<evidence type="ECO:0000313" key="2">
    <source>
        <dbReference type="EMBL" id="VDO12393.1"/>
    </source>
</evidence>
<dbReference type="GO" id="GO:0060271">
    <property type="term" value="P:cilium assembly"/>
    <property type="evidence" value="ECO:0007669"/>
    <property type="project" value="TreeGrafter"/>
</dbReference>
<reference evidence="4" key="1">
    <citation type="submission" date="2017-02" db="UniProtKB">
        <authorList>
            <consortium name="WormBaseParasite"/>
        </authorList>
    </citation>
    <scope>IDENTIFICATION</scope>
</reference>
<evidence type="ECO:0000313" key="4">
    <source>
        <dbReference type="WBParaSite" id="BTMF_0000303601-mRNA-1"/>
    </source>
</evidence>